<keyword evidence="7 17" id="KW-0812">Transmembrane</keyword>
<evidence type="ECO:0000256" key="9">
    <source>
        <dbReference type="ARBA" id="ARBA00022989"/>
    </source>
</evidence>
<dbReference type="NCBIfam" id="TIGR00437">
    <property type="entry name" value="feoB"/>
    <property type="match status" value="1"/>
</dbReference>
<dbReference type="InterPro" id="IPR003373">
    <property type="entry name" value="Fe2_transport_prot-B"/>
</dbReference>
<dbReference type="NCBIfam" id="TIGR00231">
    <property type="entry name" value="small_GTP"/>
    <property type="match status" value="1"/>
</dbReference>
<dbReference type="EMBL" id="DVOH01000002">
    <property type="protein sequence ID" value="HIU99497.1"/>
    <property type="molecule type" value="Genomic_DNA"/>
</dbReference>
<accession>A0A9D1SWC5</accession>
<keyword evidence="13 17" id="KW-0472">Membrane</keyword>
<feature type="binding site" evidence="16">
    <location>
        <position position="22"/>
    </location>
    <ligand>
        <name>Mg(2+)</name>
        <dbReference type="ChEBI" id="CHEBI:18420"/>
        <label>1</label>
    </ligand>
</feature>
<dbReference type="Gene3D" id="1.10.287.1770">
    <property type="match status" value="1"/>
</dbReference>
<feature type="transmembrane region" description="Helical" evidence="17">
    <location>
        <begin position="632"/>
        <end position="653"/>
    </location>
</feature>
<feature type="transmembrane region" description="Helical" evidence="17">
    <location>
        <begin position="442"/>
        <end position="468"/>
    </location>
</feature>
<feature type="transmembrane region" description="Helical" evidence="17">
    <location>
        <begin position="407"/>
        <end position="430"/>
    </location>
</feature>
<dbReference type="GO" id="GO:0046872">
    <property type="term" value="F:metal ion binding"/>
    <property type="evidence" value="ECO:0007669"/>
    <property type="project" value="UniProtKB-KW"/>
</dbReference>
<keyword evidence="12 15" id="KW-0342">GTP-binding</keyword>
<feature type="binding site" evidence="16">
    <location>
        <position position="19"/>
    </location>
    <ligand>
        <name>Mg(2+)</name>
        <dbReference type="ChEBI" id="CHEBI:18420"/>
        <label>2</label>
    </ligand>
</feature>
<evidence type="ECO:0000256" key="10">
    <source>
        <dbReference type="ARBA" id="ARBA00023004"/>
    </source>
</evidence>
<proteinExistence type="inferred from homology"/>
<feature type="binding site" evidence="15">
    <location>
        <begin position="113"/>
        <end position="116"/>
    </location>
    <ligand>
        <name>GTP</name>
        <dbReference type="ChEBI" id="CHEBI:37565"/>
        <label>1</label>
    </ligand>
</feature>
<keyword evidence="10 17" id="KW-0408">Iron</keyword>
<reference evidence="19" key="1">
    <citation type="submission" date="2020-10" db="EMBL/GenBank/DDBJ databases">
        <authorList>
            <person name="Gilroy R."/>
        </authorList>
    </citation>
    <scope>NUCLEOTIDE SEQUENCE</scope>
    <source>
        <strain evidence="19">23406</strain>
    </source>
</reference>
<evidence type="ECO:0000256" key="7">
    <source>
        <dbReference type="ARBA" id="ARBA00022692"/>
    </source>
</evidence>
<feature type="binding site" evidence="15">
    <location>
        <begin position="32"/>
        <end position="36"/>
    </location>
    <ligand>
        <name>GTP</name>
        <dbReference type="ChEBI" id="CHEBI:37565"/>
        <label>1</label>
    </ligand>
</feature>
<dbReference type="InterPro" id="IPR030389">
    <property type="entry name" value="G_FEOB_dom"/>
</dbReference>
<reference evidence="19" key="2">
    <citation type="journal article" date="2021" name="PeerJ">
        <title>Extensive microbial diversity within the chicken gut microbiome revealed by metagenomics and culture.</title>
        <authorList>
            <person name="Gilroy R."/>
            <person name="Ravi A."/>
            <person name="Getino M."/>
            <person name="Pursley I."/>
            <person name="Horton D.L."/>
            <person name="Alikhan N.F."/>
            <person name="Baker D."/>
            <person name="Gharbi K."/>
            <person name="Hall N."/>
            <person name="Watson M."/>
            <person name="Adriaenssens E.M."/>
            <person name="Foster-Nyarko E."/>
            <person name="Jarju S."/>
            <person name="Secka A."/>
            <person name="Antonio M."/>
            <person name="Oren A."/>
            <person name="Chaudhuri R.R."/>
            <person name="La Ragione R."/>
            <person name="Hildebrand F."/>
            <person name="Pallen M.J."/>
        </authorList>
    </citation>
    <scope>NUCLEOTIDE SEQUENCE</scope>
    <source>
        <strain evidence="19">23406</strain>
    </source>
</reference>
<sequence length="738" mass="79794">MKIALAGNPNSGKTTLFNALTGSTARVGNWPGVTVDKKTGVYKKKGKRAEIVDLPGIYSLSPYTPEEIVARDYLLDGDADVVVNIVDATNLERNLYLTTQILETELPVVIALNMIDVVRKNGDKIDVDKLSDRMGVPVVPISALRGEGIDDLIAACGTAALRPRKGQSVFAGSDLGNTIDALTRDFAERKVKSPLFHAVKLIENDPAEVERHPDLSESVARFKAARPRDAFENDYEAIVADSRYRYLGKLLSGVQTKGKQGDTLSKSDKIDRVLTHRIWGIPIFLVIMFFVFHLTFSENLLFLKAAIPEGSFDIPVIGTDAVNSPGAMLFNAMDLLTSTIADATAGALASSPAWVKGLIVDGLMGGVFAVLSFIPQIAVLFLFLSILEDSGYMARVAFIMDRAFRRFGLSGKSFIPLLTCFGCAIPGIMATRTLENEKERRMTILLAPFFSCGAKMPIWATFGALMFAGRHGDLVVYAMYLIGIVVAILAAILLKKTAFKGETAPFIMELPSYRLPQFRNTMAHLFEKVKHYLLRAATVIAAAVIVIWVLTSFDFRFQMVEAGDSIIGQIAKVFDVLFVPLGFGQGSDGWKFVVAAFTGLIAKEMVVATLGTFAGMDDALDLEASALAGTPIAVLIGTISVPAAFAFMAFNLLSVPCMAAVAAAKGELGGRGRLLGAIAFWMLTAYVVSMLIYLIGTYWWVSLIVAGLIGIAVLLGILHKKGMITLPSFKAKRKGAKQ</sequence>
<dbReference type="InterPro" id="IPR006073">
    <property type="entry name" value="GTP-bd"/>
</dbReference>
<dbReference type="Pfam" id="PF07670">
    <property type="entry name" value="Gate"/>
    <property type="match status" value="2"/>
</dbReference>
<keyword evidence="3 17" id="KW-0813">Transport</keyword>
<evidence type="ECO:0000256" key="13">
    <source>
        <dbReference type="ARBA" id="ARBA00023136"/>
    </source>
</evidence>
<evidence type="ECO:0000256" key="5">
    <source>
        <dbReference type="ARBA" id="ARBA00022496"/>
    </source>
</evidence>
<protein>
    <recommendedName>
        <fullName evidence="14 17">Ferrous iron transport protein B</fullName>
    </recommendedName>
</protein>
<feature type="binding site" evidence="15">
    <location>
        <begin position="53"/>
        <end position="56"/>
    </location>
    <ligand>
        <name>GTP</name>
        <dbReference type="ChEBI" id="CHEBI:37565"/>
        <label>1</label>
    </ligand>
</feature>
<name>A0A9D1SWC5_9FIRM</name>
<evidence type="ECO:0000256" key="15">
    <source>
        <dbReference type="PIRSR" id="PIRSR603373-1"/>
    </source>
</evidence>
<dbReference type="AlphaFoldDB" id="A0A9D1SWC5"/>
<evidence type="ECO:0000313" key="20">
    <source>
        <dbReference type="Proteomes" id="UP000886891"/>
    </source>
</evidence>
<evidence type="ECO:0000256" key="4">
    <source>
        <dbReference type="ARBA" id="ARBA00022475"/>
    </source>
</evidence>
<evidence type="ECO:0000256" key="2">
    <source>
        <dbReference type="ARBA" id="ARBA00004429"/>
    </source>
</evidence>
<feature type="binding site" evidence="15">
    <location>
        <begin position="7"/>
        <end position="14"/>
    </location>
    <ligand>
        <name>GTP</name>
        <dbReference type="ChEBI" id="CHEBI:37565"/>
        <label>1</label>
    </ligand>
</feature>
<evidence type="ECO:0000256" key="6">
    <source>
        <dbReference type="ARBA" id="ARBA00022519"/>
    </source>
</evidence>
<keyword evidence="5 17" id="KW-0410">Iron transport</keyword>
<dbReference type="Pfam" id="PF07664">
    <property type="entry name" value="FeoB_C"/>
    <property type="match status" value="1"/>
</dbReference>
<comment type="function">
    <text evidence="1 17">Probable transporter of a GTP-driven Fe(2+) uptake system.</text>
</comment>
<dbReference type="FunFam" id="3.40.50.300:FF:000426">
    <property type="entry name" value="Ferrous iron transport protein B"/>
    <property type="match status" value="1"/>
</dbReference>
<feature type="transmembrane region" description="Helical" evidence="17">
    <location>
        <begin position="474"/>
        <end position="494"/>
    </location>
</feature>
<feature type="binding site" evidence="16">
    <location>
        <position position="21"/>
    </location>
    <ligand>
        <name>Mg(2+)</name>
        <dbReference type="ChEBI" id="CHEBI:18420"/>
        <label>2</label>
    </ligand>
</feature>
<feature type="domain" description="FeoB-type G" evidence="18">
    <location>
        <begin position="1"/>
        <end position="162"/>
    </location>
</feature>
<dbReference type="Gene3D" id="3.40.50.300">
    <property type="entry name" value="P-loop containing nucleotide triphosphate hydrolases"/>
    <property type="match status" value="1"/>
</dbReference>
<evidence type="ECO:0000256" key="11">
    <source>
        <dbReference type="ARBA" id="ARBA00023065"/>
    </source>
</evidence>
<dbReference type="InterPro" id="IPR041069">
    <property type="entry name" value="FeoB_Cyto"/>
</dbReference>
<evidence type="ECO:0000256" key="8">
    <source>
        <dbReference type="ARBA" id="ARBA00022741"/>
    </source>
</evidence>
<keyword evidence="9 17" id="KW-1133">Transmembrane helix</keyword>
<evidence type="ECO:0000256" key="17">
    <source>
        <dbReference type="RuleBase" id="RU362098"/>
    </source>
</evidence>
<dbReference type="PANTHER" id="PTHR43185">
    <property type="entry name" value="FERROUS IRON TRANSPORT PROTEIN B"/>
    <property type="match status" value="1"/>
</dbReference>
<keyword evidence="6" id="KW-0997">Cell inner membrane</keyword>
<dbReference type="SUPFAM" id="SSF52540">
    <property type="entry name" value="P-loop containing nucleoside triphosphate hydrolases"/>
    <property type="match status" value="1"/>
</dbReference>
<dbReference type="PROSITE" id="PS51711">
    <property type="entry name" value="G_FEOB"/>
    <property type="match status" value="1"/>
</dbReference>
<keyword evidence="11" id="KW-0406">Ion transport</keyword>
<dbReference type="PANTHER" id="PTHR43185:SF1">
    <property type="entry name" value="FE(2+) TRANSPORTER FEOB"/>
    <property type="match status" value="1"/>
</dbReference>
<dbReference type="Pfam" id="PF17910">
    <property type="entry name" value="FeoB_Cyto"/>
    <property type="match status" value="1"/>
</dbReference>
<keyword evidence="16" id="KW-0460">Magnesium</keyword>
<dbReference type="InterPro" id="IPR005225">
    <property type="entry name" value="Small_GTP-bd"/>
</dbReference>
<feature type="transmembrane region" description="Helical" evidence="17">
    <location>
        <begin position="699"/>
        <end position="718"/>
    </location>
</feature>
<evidence type="ECO:0000259" key="18">
    <source>
        <dbReference type="PROSITE" id="PS51711"/>
    </source>
</evidence>
<dbReference type="GO" id="GO:0005886">
    <property type="term" value="C:plasma membrane"/>
    <property type="evidence" value="ECO:0007669"/>
    <property type="project" value="UniProtKB-SubCell"/>
</dbReference>
<evidence type="ECO:0000256" key="14">
    <source>
        <dbReference type="NCBIfam" id="TIGR00437"/>
    </source>
</evidence>
<dbReference type="PRINTS" id="PR00326">
    <property type="entry name" value="GTP1OBG"/>
</dbReference>
<comment type="subcellular location">
    <subcellularLocation>
        <location evidence="2">Cell inner membrane</location>
        <topology evidence="2">Multi-pass membrane protein</topology>
    </subcellularLocation>
    <subcellularLocation>
        <location evidence="17">Cell membrane</location>
        <topology evidence="17">Multi-pass membrane protein</topology>
    </subcellularLocation>
</comment>
<evidence type="ECO:0000256" key="1">
    <source>
        <dbReference type="ARBA" id="ARBA00003926"/>
    </source>
</evidence>
<comment type="caution">
    <text evidence="19">The sequence shown here is derived from an EMBL/GenBank/DDBJ whole genome shotgun (WGS) entry which is preliminary data.</text>
</comment>
<feature type="transmembrane region" description="Helical" evidence="17">
    <location>
        <begin position="532"/>
        <end position="551"/>
    </location>
</feature>
<evidence type="ECO:0000256" key="16">
    <source>
        <dbReference type="PIRSR" id="PIRSR603373-2"/>
    </source>
</evidence>
<dbReference type="InterPro" id="IPR050860">
    <property type="entry name" value="FeoB_GTPase"/>
</dbReference>
<evidence type="ECO:0000313" key="19">
    <source>
        <dbReference type="EMBL" id="HIU99497.1"/>
    </source>
</evidence>
<keyword evidence="8 15" id="KW-0547">Nucleotide-binding</keyword>
<dbReference type="InterPro" id="IPR027417">
    <property type="entry name" value="P-loop_NTPase"/>
</dbReference>
<evidence type="ECO:0000256" key="3">
    <source>
        <dbReference type="ARBA" id="ARBA00022448"/>
    </source>
</evidence>
<organism evidence="19 20">
    <name type="scientific">Candidatus Stercoripulliclostridium merdipullorum</name>
    <dbReference type="NCBI Taxonomy" id="2840952"/>
    <lineage>
        <taxon>Bacteria</taxon>
        <taxon>Bacillati</taxon>
        <taxon>Bacillota</taxon>
        <taxon>Clostridia</taxon>
        <taxon>Eubacteriales</taxon>
        <taxon>Candidatus Stercoripulliclostridium</taxon>
    </lineage>
</organism>
<evidence type="ECO:0000256" key="12">
    <source>
        <dbReference type="ARBA" id="ARBA00023134"/>
    </source>
</evidence>
<dbReference type="GO" id="GO:0015093">
    <property type="term" value="F:ferrous iron transmembrane transporter activity"/>
    <property type="evidence" value="ECO:0007669"/>
    <property type="project" value="UniProtKB-UniRule"/>
</dbReference>
<feature type="binding site" evidence="16">
    <location>
        <position position="18"/>
    </location>
    <ligand>
        <name>Mg(2+)</name>
        <dbReference type="ChEBI" id="CHEBI:18420"/>
        <label>2</label>
    </ligand>
</feature>
<dbReference type="CDD" id="cd01879">
    <property type="entry name" value="FeoB"/>
    <property type="match status" value="1"/>
</dbReference>
<feature type="transmembrane region" description="Helical" evidence="17">
    <location>
        <begin position="367"/>
        <end position="387"/>
    </location>
</feature>
<dbReference type="InterPro" id="IPR011640">
    <property type="entry name" value="Fe2_transport_prot_B_C"/>
</dbReference>
<feature type="transmembrane region" description="Helical" evidence="17">
    <location>
        <begin position="278"/>
        <end position="296"/>
    </location>
</feature>
<dbReference type="Proteomes" id="UP000886891">
    <property type="component" value="Unassembled WGS sequence"/>
</dbReference>
<dbReference type="GO" id="GO:0005525">
    <property type="term" value="F:GTP binding"/>
    <property type="evidence" value="ECO:0007669"/>
    <property type="project" value="UniProtKB-KW"/>
</dbReference>
<feature type="transmembrane region" description="Helical" evidence="17">
    <location>
        <begin position="674"/>
        <end position="693"/>
    </location>
</feature>
<gene>
    <name evidence="19" type="primary">feoB</name>
    <name evidence="19" type="ORF">IAB14_00090</name>
</gene>
<dbReference type="Pfam" id="PF02421">
    <property type="entry name" value="FeoB_N"/>
    <property type="match status" value="1"/>
</dbReference>
<comment type="similarity">
    <text evidence="17">Belongs to the TRAFAC class TrmE-Era-EngA-EngB-Septin-like GTPase superfamily. FeoB GTPase (TC 9.A.8) family.</text>
</comment>
<keyword evidence="16" id="KW-0479">Metal-binding</keyword>
<dbReference type="InterPro" id="IPR011642">
    <property type="entry name" value="Gate_dom"/>
</dbReference>
<keyword evidence="4" id="KW-1003">Cell membrane</keyword>